<name>A0AAT9FPV4_9BACT</name>
<accession>A0AAT9FPV4</accession>
<organism evidence="1">
    <name type="scientific">Oceaniferula spumae</name>
    <dbReference type="NCBI Taxonomy" id="2979115"/>
    <lineage>
        <taxon>Bacteria</taxon>
        <taxon>Pseudomonadati</taxon>
        <taxon>Verrucomicrobiota</taxon>
        <taxon>Verrucomicrobiia</taxon>
        <taxon>Verrucomicrobiales</taxon>
        <taxon>Verrucomicrobiaceae</taxon>
        <taxon>Oceaniferula</taxon>
    </lineage>
</organism>
<evidence type="ECO:0008006" key="2">
    <source>
        <dbReference type="Google" id="ProtNLM"/>
    </source>
</evidence>
<dbReference type="EMBL" id="AP026866">
    <property type="protein sequence ID" value="BDS08007.1"/>
    <property type="molecule type" value="Genomic_DNA"/>
</dbReference>
<evidence type="ECO:0000313" key="1">
    <source>
        <dbReference type="EMBL" id="BDS08007.1"/>
    </source>
</evidence>
<dbReference type="KEGG" id="osu:NT6N_30470"/>
<sequence>MEPSRYPKPGSQRRIILDRLIAAAGAPVGVNEFMRIARCAAVHSQVDALRKMGWNIHNRMRRVSANGESITHSEYWMPVSEEVNSCF</sequence>
<protein>
    <recommendedName>
        <fullName evidence="2">Helix-turn-helix domain-containing protein</fullName>
    </recommendedName>
</protein>
<gene>
    <name evidence="1" type="ORF">NT6N_30470</name>
</gene>
<reference evidence="1" key="1">
    <citation type="submission" date="2024-07" db="EMBL/GenBank/DDBJ databases">
        <title>Complete genome sequence of Verrucomicrobiaceae bacterium NT6N.</title>
        <authorList>
            <person name="Huang C."/>
            <person name="Takami H."/>
            <person name="Hamasaki K."/>
        </authorList>
    </citation>
    <scope>NUCLEOTIDE SEQUENCE</scope>
    <source>
        <strain evidence="1">NT6N</strain>
    </source>
</reference>
<proteinExistence type="predicted"/>
<dbReference type="AlphaFoldDB" id="A0AAT9FPV4"/>